<organism evidence="1">
    <name type="scientific">freshwater metagenome</name>
    <dbReference type="NCBI Taxonomy" id="449393"/>
    <lineage>
        <taxon>unclassified sequences</taxon>
        <taxon>metagenomes</taxon>
        <taxon>ecological metagenomes</taxon>
    </lineage>
</organism>
<dbReference type="InterPro" id="IPR036736">
    <property type="entry name" value="ACP-like_sf"/>
</dbReference>
<accession>A0A6J7RFJ9</accession>
<sequence>MRGLHHVLLVPYLAQSLLKLVEVVSINQQQLGKQIDELGMDSIDTVELVLAVTACWDRKLPGKSWVLVSAGSTNYE</sequence>
<evidence type="ECO:0000313" key="1">
    <source>
        <dbReference type="EMBL" id="CAB5027461.1"/>
    </source>
</evidence>
<dbReference type="EMBL" id="CAFBPJ010000182">
    <property type="protein sequence ID" value="CAB5027461.1"/>
    <property type="molecule type" value="Genomic_DNA"/>
</dbReference>
<reference evidence="1" key="1">
    <citation type="submission" date="2020-05" db="EMBL/GenBank/DDBJ databases">
        <authorList>
            <person name="Chiriac C."/>
            <person name="Salcher M."/>
            <person name="Ghai R."/>
            <person name="Kavagutti S V."/>
        </authorList>
    </citation>
    <scope>NUCLEOTIDE SEQUENCE</scope>
</reference>
<proteinExistence type="predicted"/>
<protein>
    <submittedName>
        <fullName evidence="1">Unannotated protein</fullName>
    </submittedName>
</protein>
<gene>
    <name evidence="1" type="ORF">UFOPK4092_01324</name>
</gene>
<name>A0A6J7RFJ9_9ZZZZ</name>
<dbReference type="AlphaFoldDB" id="A0A6J7RFJ9"/>
<dbReference type="SUPFAM" id="SSF47336">
    <property type="entry name" value="ACP-like"/>
    <property type="match status" value="1"/>
</dbReference>